<keyword evidence="2" id="KW-1185">Reference proteome</keyword>
<sequence length="140" mass="16715">MRRKRLQHHTDIFCDMFVGWRMANDLDKLTELKSGILEFDFINKTQILNGIESLIDFNMFYEISGWFIEDLEKHNIDIKEIKKATLKVKFDVEIILGKTKSKTKSTTELSFIMKAKILTDEKEYHTDKKDKQIYKFVEKK</sequence>
<dbReference type="Proteomes" id="UP000198521">
    <property type="component" value="Unassembled WGS sequence"/>
</dbReference>
<organism evidence="1 2">
    <name type="scientific">Aquimarina amphilecti</name>
    <dbReference type="NCBI Taxonomy" id="1038014"/>
    <lineage>
        <taxon>Bacteria</taxon>
        <taxon>Pseudomonadati</taxon>
        <taxon>Bacteroidota</taxon>
        <taxon>Flavobacteriia</taxon>
        <taxon>Flavobacteriales</taxon>
        <taxon>Flavobacteriaceae</taxon>
        <taxon>Aquimarina</taxon>
    </lineage>
</organism>
<gene>
    <name evidence="1" type="ORF">SAMN04487910_2749</name>
</gene>
<evidence type="ECO:0000313" key="1">
    <source>
        <dbReference type="EMBL" id="SEL53624.1"/>
    </source>
</evidence>
<dbReference type="OrthoDB" id="9795222at2"/>
<proteinExistence type="predicted"/>
<dbReference type="AlphaFoldDB" id="A0A1H7R121"/>
<reference evidence="1 2" key="1">
    <citation type="submission" date="2016-10" db="EMBL/GenBank/DDBJ databases">
        <authorList>
            <person name="de Groot N.N."/>
        </authorList>
    </citation>
    <scope>NUCLEOTIDE SEQUENCE [LARGE SCALE GENOMIC DNA]</scope>
    <source>
        <strain evidence="1 2">DSM 25232</strain>
    </source>
</reference>
<dbReference type="EMBL" id="FOAB01000004">
    <property type="protein sequence ID" value="SEL53624.1"/>
    <property type="molecule type" value="Genomic_DNA"/>
</dbReference>
<protein>
    <submittedName>
        <fullName evidence="1">Uncharacterized protein</fullName>
    </submittedName>
</protein>
<name>A0A1H7R121_AQUAM</name>
<dbReference type="RefSeq" id="WP_091409410.1">
    <property type="nucleotide sequence ID" value="NZ_FOAB01000004.1"/>
</dbReference>
<accession>A0A1H7R121</accession>
<evidence type="ECO:0000313" key="2">
    <source>
        <dbReference type="Proteomes" id="UP000198521"/>
    </source>
</evidence>
<dbReference type="STRING" id="1038014.SAMN04487910_2749"/>